<protein>
    <recommendedName>
        <fullName evidence="15">Phosphatidate cytidylyltransferase</fullName>
    </recommendedName>
</protein>
<evidence type="ECO:0000256" key="6">
    <source>
        <dbReference type="ARBA" id="ARBA00022695"/>
    </source>
</evidence>
<dbReference type="GO" id="GO:0016024">
    <property type="term" value="P:CDP-diacylglycerol biosynthetic process"/>
    <property type="evidence" value="ECO:0007669"/>
    <property type="project" value="TreeGrafter"/>
</dbReference>
<feature type="transmembrane region" description="Helical" evidence="12">
    <location>
        <begin position="201"/>
        <end position="219"/>
    </location>
</feature>
<comment type="caution">
    <text evidence="13">The sequence shown here is derived from an EMBL/GenBank/DDBJ whole genome shotgun (WGS) entry which is preliminary data.</text>
</comment>
<keyword evidence="14" id="KW-1185">Reference proteome</keyword>
<dbReference type="AlphaFoldDB" id="A0AAV0T906"/>
<dbReference type="GO" id="GO:0004605">
    <property type="term" value="F:phosphatidate cytidylyltransferase activity"/>
    <property type="evidence" value="ECO:0007669"/>
    <property type="project" value="TreeGrafter"/>
</dbReference>
<dbReference type="PANTHER" id="PTHR46382:SF1">
    <property type="entry name" value="PHOSPHATIDATE CYTIDYLYLTRANSFERASE"/>
    <property type="match status" value="1"/>
</dbReference>
<dbReference type="EMBL" id="CANTFM010000211">
    <property type="protein sequence ID" value="CAI5714922.1"/>
    <property type="molecule type" value="Genomic_DNA"/>
</dbReference>
<evidence type="ECO:0000256" key="4">
    <source>
        <dbReference type="ARBA" id="ARBA00022679"/>
    </source>
</evidence>
<feature type="transmembrane region" description="Helical" evidence="12">
    <location>
        <begin position="360"/>
        <end position="378"/>
    </location>
</feature>
<comment type="subcellular location">
    <subcellularLocation>
        <location evidence="1">Cell membrane</location>
        <topology evidence="1">Multi-pass membrane protein</topology>
    </subcellularLocation>
</comment>
<evidence type="ECO:0000256" key="10">
    <source>
        <dbReference type="ARBA" id="ARBA00023209"/>
    </source>
</evidence>
<feature type="transmembrane region" description="Helical" evidence="12">
    <location>
        <begin position="104"/>
        <end position="124"/>
    </location>
</feature>
<gene>
    <name evidence="13" type="ORF">PDE001_LOCUS1230</name>
</gene>
<evidence type="ECO:0000256" key="2">
    <source>
        <dbReference type="ARBA" id="ARBA00022475"/>
    </source>
</evidence>
<evidence type="ECO:0000256" key="9">
    <source>
        <dbReference type="ARBA" id="ARBA00023136"/>
    </source>
</evidence>
<accession>A0AAV0T906</accession>
<evidence type="ECO:0000256" key="8">
    <source>
        <dbReference type="ARBA" id="ARBA00023098"/>
    </source>
</evidence>
<keyword evidence="3" id="KW-0444">Lipid biosynthesis</keyword>
<feature type="transmembrane region" description="Helical" evidence="12">
    <location>
        <begin position="310"/>
        <end position="332"/>
    </location>
</feature>
<evidence type="ECO:0000256" key="7">
    <source>
        <dbReference type="ARBA" id="ARBA00022989"/>
    </source>
</evidence>
<feature type="transmembrane region" description="Helical" evidence="12">
    <location>
        <begin position="248"/>
        <end position="268"/>
    </location>
</feature>
<keyword evidence="7 12" id="KW-1133">Transmembrane helix</keyword>
<keyword evidence="10" id="KW-0594">Phospholipid biosynthesis</keyword>
<evidence type="ECO:0000256" key="1">
    <source>
        <dbReference type="ARBA" id="ARBA00004651"/>
    </source>
</evidence>
<keyword evidence="9 12" id="KW-0472">Membrane</keyword>
<dbReference type="GO" id="GO:0005886">
    <property type="term" value="C:plasma membrane"/>
    <property type="evidence" value="ECO:0007669"/>
    <property type="project" value="UniProtKB-SubCell"/>
</dbReference>
<evidence type="ECO:0000256" key="12">
    <source>
        <dbReference type="SAM" id="Phobius"/>
    </source>
</evidence>
<evidence type="ECO:0000256" key="3">
    <source>
        <dbReference type="ARBA" id="ARBA00022516"/>
    </source>
</evidence>
<sequence>MESSVDLHPILSDGGGMFSISAFSLGDPNILEIMYPSSIAILRDQESTEDDWHKDSVSIHQSSRYPITRLLFDSLLLLAIAAGVVLATYVPVDIESGVRRGGALSYIYAVFVAIAGYEYAWLAYRVRLKLFMPFKLFEKQTSREMYRQIIAYAVDEESRAVTRIAERIFCGNEVLAAVVVSFLAAGGAVGLSFVPRINHMPVIYVGVCTFVGMLAATSAPNMPTAVRTEVLGGSTFGEPENRRTMDKYLAEVVESYSLLLLAVGLLLMSRAVTSKDSMELALMIVLDIVGLLYLGCFAVVLELFEQSTRVHASGALAGFFLVVWSAEFGAFLTERILKAMQFPQMHSFSMVSSQQNLERLLGAIGFAVGAAVLAADFVEFDMNIELVALVCAAAVICAHIGKLFLGSLKKVANVSETGSYLRVGGGVLDRLDTLLFMAVVFAPFFHRAVYKQPQW</sequence>
<keyword evidence="8" id="KW-0443">Lipid metabolism</keyword>
<reference evidence="13" key="1">
    <citation type="submission" date="2022-12" db="EMBL/GenBank/DDBJ databases">
        <authorList>
            <person name="Webb A."/>
        </authorList>
    </citation>
    <scope>NUCLEOTIDE SEQUENCE</scope>
    <source>
        <strain evidence="13">Pd1</strain>
    </source>
</reference>
<keyword evidence="5 12" id="KW-0812">Transmembrane</keyword>
<dbReference type="Proteomes" id="UP001162029">
    <property type="component" value="Unassembled WGS sequence"/>
</dbReference>
<keyword evidence="4" id="KW-0808">Transferase</keyword>
<feature type="transmembrane region" description="Helical" evidence="12">
    <location>
        <begin position="70"/>
        <end position="92"/>
    </location>
</feature>
<evidence type="ECO:0000313" key="13">
    <source>
        <dbReference type="EMBL" id="CAI5714922.1"/>
    </source>
</evidence>
<evidence type="ECO:0000256" key="11">
    <source>
        <dbReference type="ARBA" id="ARBA00023264"/>
    </source>
</evidence>
<dbReference type="Pfam" id="PF01148">
    <property type="entry name" value="CTP_transf_1"/>
    <property type="match status" value="1"/>
</dbReference>
<organism evidence="13 14">
    <name type="scientific">Peronospora destructor</name>
    <dbReference type="NCBI Taxonomy" id="86335"/>
    <lineage>
        <taxon>Eukaryota</taxon>
        <taxon>Sar</taxon>
        <taxon>Stramenopiles</taxon>
        <taxon>Oomycota</taxon>
        <taxon>Peronosporomycetes</taxon>
        <taxon>Peronosporales</taxon>
        <taxon>Peronosporaceae</taxon>
        <taxon>Peronospora</taxon>
    </lineage>
</organism>
<evidence type="ECO:0008006" key="15">
    <source>
        <dbReference type="Google" id="ProtNLM"/>
    </source>
</evidence>
<keyword evidence="11" id="KW-1208">Phospholipid metabolism</keyword>
<keyword evidence="6" id="KW-0548">Nucleotidyltransferase</keyword>
<proteinExistence type="predicted"/>
<feature type="transmembrane region" description="Helical" evidence="12">
    <location>
        <begin position="280"/>
        <end position="304"/>
    </location>
</feature>
<feature type="transmembrane region" description="Helical" evidence="12">
    <location>
        <begin position="384"/>
        <end position="405"/>
    </location>
</feature>
<dbReference type="PANTHER" id="PTHR46382">
    <property type="entry name" value="PHOSPHATIDATE CYTIDYLYLTRANSFERASE"/>
    <property type="match status" value="1"/>
</dbReference>
<name>A0AAV0T906_9STRA</name>
<keyword evidence="2" id="KW-1003">Cell membrane</keyword>
<feature type="transmembrane region" description="Helical" evidence="12">
    <location>
        <begin position="174"/>
        <end position="194"/>
    </location>
</feature>
<evidence type="ECO:0000256" key="5">
    <source>
        <dbReference type="ARBA" id="ARBA00022692"/>
    </source>
</evidence>
<evidence type="ECO:0000313" key="14">
    <source>
        <dbReference type="Proteomes" id="UP001162029"/>
    </source>
</evidence>